<dbReference type="Pfam" id="PF06508">
    <property type="entry name" value="QueC"/>
    <property type="match status" value="1"/>
</dbReference>
<sequence>MTEALTDATEFMTDDDVDFEFSRSAVRARSSIFLDFDQSSAFMADEVILFSGGLDSLAGVVEKLATTDARLALVTHRSAQKRMPHQDWLAARLKERFPGRILWIPIKARRSAGEASETTQRSRPLLFAALGFLVSHILDTRQLLLFENGVVSQNLPISPQVIGSLATRTTHPLVVHRLGHLLRLMTGEPFEFSNPYTWLTKTQVVSRLRDHGATDLIAESVSCSEVHNRTVVKTHCGACSQCIDRRFAMIANGMGEYDPASIYETEVLTDTREKSESRTMALDWTRHAHSLANMDDLTFLERFGSEIGRIIEGFPDQPSRQTALNIMELQRRHGQAVQETLAWGVKNYSAELIAGALPATSLLRMFLSVMNGQATMPDTATLKDRYAIQDQDLKQATSNKQNGIFPLRLTLSGEEKSCRLTVAGLGEVKGVNASVVVPMRPVHDEDVGGGRVAKEFRFTASGAVAAALNPTSRLWSSAFCAAGANSKNSTL</sequence>
<dbReference type="AlphaFoldDB" id="A0A841PED0"/>
<evidence type="ECO:0000256" key="1">
    <source>
        <dbReference type="ARBA" id="ARBA00022785"/>
    </source>
</evidence>
<dbReference type="SUPFAM" id="SSF52402">
    <property type="entry name" value="Adenine nucleotide alpha hydrolases-like"/>
    <property type="match status" value="1"/>
</dbReference>
<organism evidence="2 3">
    <name type="scientific">Mesorhizobium sangaii</name>
    <dbReference type="NCBI Taxonomy" id="505389"/>
    <lineage>
        <taxon>Bacteria</taxon>
        <taxon>Pseudomonadati</taxon>
        <taxon>Pseudomonadota</taxon>
        <taxon>Alphaproteobacteria</taxon>
        <taxon>Hyphomicrobiales</taxon>
        <taxon>Phyllobacteriaceae</taxon>
        <taxon>Mesorhizobium</taxon>
    </lineage>
</organism>
<evidence type="ECO:0000313" key="2">
    <source>
        <dbReference type="EMBL" id="MBB6411933.1"/>
    </source>
</evidence>
<reference evidence="2 3" key="1">
    <citation type="submission" date="2020-08" db="EMBL/GenBank/DDBJ databases">
        <title>Genomic Encyclopedia of Type Strains, Phase IV (KMG-IV): sequencing the most valuable type-strain genomes for metagenomic binning, comparative biology and taxonomic classification.</title>
        <authorList>
            <person name="Goeker M."/>
        </authorList>
    </citation>
    <scope>NUCLEOTIDE SEQUENCE [LARGE SCALE GENOMIC DNA]</scope>
    <source>
        <strain evidence="2 3">DSM 100039</strain>
    </source>
</reference>
<dbReference type="RefSeq" id="WP_184874809.1">
    <property type="nucleotide sequence ID" value="NZ_JACHEF010000004.1"/>
</dbReference>
<dbReference type="GO" id="GO:0008616">
    <property type="term" value="P:tRNA queuosine(34) biosynthetic process"/>
    <property type="evidence" value="ECO:0007669"/>
    <property type="project" value="UniProtKB-KW"/>
</dbReference>
<dbReference type="EMBL" id="JACHEF010000004">
    <property type="protein sequence ID" value="MBB6411933.1"/>
    <property type="molecule type" value="Genomic_DNA"/>
</dbReference>
<dbReference type="InterPro" id="IPR014729">
    <property type="entry name" value="Rossmann-like_a/b/a_fold"/>
</dbReference>
<dbReference type="Gene3D" id="3.40.50.620">
    <property type="entry name" value="HUPs"/>
    <property type="match status" value="1"/>
</dbReference>
<dbReference type="Proteomes" id="UP000556329">
    <property type="component" value="Unassembled WGS sequence"/>
</dbReference>
<name>A0A841PED0_9HYPH</name>
<protein>
    <submittedName>
        <fullName evidence="2">7-cyano-7-deazaguanine synthase in queuosine biosynthesis</fullName>
    </submittedName>
</protein>
<evidence type="ECO:0000313" key="3">
    <source>
        <dbReference type="Proteomes" id="UP000556329"/>
    </source>
</evidence>
<dbReference type="InterPro" id="IPR018317">
    <property type="entry name" value="QueC"/>
</dbReference>
<proteinExistence type="predicted"/>
<gene>
    <name evidence="2" type="ORF">HNQ71_004621</name>
</gene>
<keyword evidence="1" id="KW-0671">Queuosine biosynthesis</keyword>
<comment type="caution">
    <text evidence="2">The sequence shown here is derived from an EMBL/GenBank/DDBJ whole genome shotgun (WGS) entry which is preliminary data.</text>
</comment>
<keyword evidence="3" id="KW-1185">Reference proteome</keyword>
<accession>A0A841PED0</accession>